<gene>
    <name evidence="1" type="ORF">HMPREF9018_1834</name>
</gene>
<evidence type="ECO:0000313" key="1">
    <source>
        <dbReference type="EMBL" id="EFN90454.1"/>
    </source>
</evidence>
<protein>
    <submittedName>
        <fullName evidence="1">Uncharacterized protein</fullName>
    </submittedName>
</protein>
<proteinExistence type="predicted"/>
<evidence type="ECO:0000313" key="2">
    <source>
        <dbReference type="Proteomes" id="UP000016016"/>
    </source>
</evidence>
<accession>E1GY22</accession>
<sequence length="41" mass="5129">MSYIIFYKAIFNFLPFIKELTYRYIFIQIYSIKNNKEKTII</sequence>
<organism evidence="1 2">
    <name type="scientific">Prevotella amnii CRIS 21A-A</name>
    <dbReference type="NCBI Taxonomy" id="679191"/>
    <lineage>
        <taxon>Bacteria</taxon>
        <taxon>Pseudomonadati</taxon>
        <taxon>Bacteroidota</taxon>
        <taxon>Bacteroidia</taxon>
        <taxon>Bacteroidales</taxon>
        <taxon>Prevotellaceae</taxon>
        <taxon>Prevotella</taxon>
    </lineage>
</organism>
<dbReference type="AlphaFoldDB" id="E1GY22"/>
<reference evidence="1 2" key="1">
    <citation type="submission" date="2010-09" db="EMBL/GenBank/DDBJ databases">
        <authorList>
            <person name="Harkins D.M."/>
            <person name="Madupu R."/>
            <person name="Durkin A.S."/>
            <person name="Torralba M."/>
            <person name="Methe B."/>
            <person name="Sutton G.G."/>
            <person name="Nelson K.E."/>
        </authorList>
    </citation>
    <scope>NUCLEOTIDE SEQUENCE [LARGE SCALE GENOMIC DNA]</scope>
    <source>
        <strain evidence="1 2">CRIS 21A-A</strain>
    </source>
</reference>
<dbReference type="Proteomes" id="UP000016016">
    <property type="component" value="Unassembled WGS sequence"/>
</dbReference>
<name>E1GY22_9BACT</name>
<dbReference type="EMBL" id="ADFQ01000098">
    <property type="protein sequence ID" value="EFN90454.1"/>
    <property type="molecule type" value="Genomic_DNA"/>
</dbReference>
<comment type="caution">
    <text evidence="1">The sequence shown here is derived from an EMBL/GenBank/DDBJ whole genome shotgun (WGS) entry which is preliminary data.</text>
</comment>